<dbReference type="Proteomes" id="UP000694906">
    <property type="component" value="Unplaced"/>
</dbReference>
<feature type="region of interest" description="Disordered" evidence="1">
    <location>
        <begin position="284"/>
        <end position="313"/>
    </location>
</feature>
<proteinExistence type="predicted"/>
<reference evidence="3" key="1">
    <citation type="submission" date="2025-08" db="UniProtKB">
        <authorList>
            <consortium name="RefSeq"/>
        </authorList>
    </citation>
    <scope>IDENTIFICATION</scope>
</reference>
<dbReference type="GeneID" id="110349554"/>
<evidence type="ECO:0000313" key="2">
    <source>
        <dbReference type="Proteomes" id="UP000694906"/>
    </source>
</evidence>
<feature type="region of interest" description="Disordered" evidence="1">
    <location>
        <begin position="159"/>
        <end position="220"/>
    </location>
</feature>
<organism evidence="2 3">
    <name type="scientific">Heterocephalus glaber</name>
    <name type="common">Naked mole rat</name>
    <dbReference type="NCBI Taxonomy" id="10181"/>
    <lineage>
        <taxon>Eukaryota</taxon>
        <taxon>Metazoa</taxon>
        <taxon>Chordata</taxon>
        <taxon>Craniata</taxon>
        <taxon>Vertebrata</taxon>
        <taxon>Euteleostomi</taxon>
        <taxon>Mammalia</taxon>
        <taxon>Eutheria</taxon>
        <taxon>Euarchontoglires</taxon>
        <taxon>Glires</taxon>
        <taxon>Rodentia</taxon>
        <taxon>Hystricomorpha</taxon>
        <taxon>Bathyergidae</taxon>
        <taxon>Heterocephalus</taxon>
    </lineage>
</organism>
<feature type="region of interest" description="Disordered" evidence="1">
    <location>
        <begin position="23"/>
        <end position="119"/>
    </location>
</feature>
<name>A0AAX6T2P7_HETGA</name>
<feature type="compositionally biased region" description="Pro residues" evidence="1">
    <location>
        <begin position="295"/>
        <end position="312"/>
    </location>
</feature>
<feature type="compositionally biased region" description="Low complexity" evidence="1">
    <location>
        <begin position="88"/>
        <end position="103"/>
    </location>
</feature>
<gene>
    <name evidence="3" type="primary">LOC110349554</name>
</gene>
<dbReference type="AlphaFoldDB" id="A0AAX6T2P7"/>
<evidence type="ECO:0000313" key="3">
    <source>
        <dbReference type="RefSeq" id="XP_021115099.1"/>
    </source>
</evidence>
<sequence length="356" mass="38014">MSPGGCRCRSVVERLANLCEAWAPSSEGASGKPRQASPRGTLTERPPVLWQQPASQTRGSARVSTAVVRPQERDSFLRAQRRVTQPFRTSRPRPGGGRSSTWPSRRRQHSVLPSSLLPSPPRLPSAHKVYCCSLRLPGNKTASIRISAWEGFIQVPRSEQEGTGDAAGSQVGPTWPAPKDAAGWGGGSLSHQTPSGLFRSVGQAPREVAQEVTRRPGPASVSGSLLSVPQFPSCLCLCVSLPGSPTVRLWRWGLGWFGPKRGFTPGPGRASRIRRPCPCPEQQRLPGVGVTSAPQMPPPLRTPAPSPQPLPSSAPWLRGGVGIGRAGPGKAPGLLWLFLDTSPREGPTHGEQKSWA</sequence>
<feature type="compositionally biased region" description="Polar residues" evidence="1">
    <location>
        <begin position="52"/>
        <end position="63"/>
    </location>
</feature>
<accession>A0AAX6T2P7</accession>
<dbReference type="RefSeq" id="XP_021115099.1">
    <property type="nucleotide sequence ID" value="XM_021259440.1"/>
</dbReference>
<protein>
    <submittedName>
        <fullName evidence="3">Uncharacterized protein LOC110349554</fullName>
    </submittedName>
</protein>
<evidence type="ECO:0000256" key="1">
    <source>
        <dbReference type="SAM" id="MobiDB-lite"/>
    </source>
</evidence>
<keyword evidence="2" id="KW-1185">Reference proteome</keyword>